<gene>
    <name evidence="2" type="ORF">SAMN05660282_00261</name>
</gene>
<reference evidence="2 3" key="1">
    <citation type="submission" date="2016-10" db="EMBL/GenBank/DDBJ databases">
        <authorList>
            <person name="de Groot N.N."/>
        </authorList>
    </citation>
    <scope>NUCLEOTIDE SEQUENCE [LARGE SCALE GENOMIC DNA]</scope>
    <source>
        <strain>J11</strain>
        <strain evidence="3">PG 39</strain>
    </source>
</reference>
<feature type="transmembrane region" description="Helical" evidence="1">
    <location>
        <begin position="12"/>
        <end position="30"/>
    </location>
</feature>
<keyword evidence="1" id="KW-1133">Transmembrane helix</keyword>
<protein>
    <submittedName>
        <fullName evidence="2">Uncharacterized protein</fullName>
    </submittedName>
</protein>
<accession>A0A1I2PXW6</accession>
<feature type="transmembrane region" description="Helical" evidence="1">
    <location>
        <begin position="149"/>
        <end position="169"/>
    </location>
</feature>
<sequence>MLSTFRWQDFLSGTVLLTFLPVAVALFIFLKSTKRMDKKANGTETIDNPLKLGALAFLWGFICAAVWFTWSPNSGFDLRDFLTYGAYVDYAYWQGAGCAVMVILGDLFLIWKQQAKYSAAVLAALLIACGFATAFSFASSFGVASQDGIGAGLSLIGISIVLLVINMVLASIRSIGGNKASHS</sequence>
<feature type="transmembrane region" description="Helical" evidence="1">
    <location>
        <begin position="117"/>
        <end position="137"/>
    </location>
</feature>
<feature type="transmembrane region" description="Helical" evidence="1">
    <location>
        <begin position="50"/>
        <end position="70"/>
    </location>
</feature>
<dbReference type="Proteomes" id="UP000199065">
    <property type="component" value="Unassembled WGS sequence"/>
</dbReference>
<feature type="transmembrane region" description="Helical" evidence="1">
    <location>
        <begin position="90"/>
        <end position="110"/>
    </location>
</feature>
<dbReference type="RefSeq" id="WP_092283608.1">
    <property type="nucleotide sequence ID" value="NZ_FOPJ01000001.1"/>
</dbReference>
<dbReference type="STRING" id="185761.SAMN05660282_00261"/>
<keyword evidence="3" id="KW-1185">Reference proteome</keyword>
<dbReference type="OrthoDB" id="4420351at2"/>
<organism evidence="2 3">
    <name type="scientific">Corynebacterium spheniscorum</name>
    <dbReference type="NCBI Taxonomy" id="185761"/>
    <lineage>
        <taxon>Bacteria</taxon>
        <taxon>Bacillati</taxon>
        <taxon>Actinomycetota</taxon>
        <taxon>Actinomycetes</taxon>
        <taxon>Mycobacteriales</taxon>
        <taxon>Corynebacteriaceae</taxon>
        <taxon>Corynebacterium</taxon>
    </lineage>
</organism>
<evidence type="ECO:0000256" key="1">
    <source>
        <dbReference type="SAM" id="Phobius"/>
    </source>
</evidence>
<keyword evidence="1" id="KW-0812">Transmembrane</keyword>
<dbReference type="AlphaFoldDB" id="A0A1I2PXW6"/>
<evidence type="ECO:0000313" key="3">
    <source>
        <dbReference type="Proteomes" id="UP000199065"/>
    </source>
</evidence>
<dbReference type="EMBL" id="FOPJ01000001">
    <property type="protein sequence ID" value="SFG20243.1"/>
    <property type="molecule type" value="Genomic_DNA"/>
</dbReference>
<keyword evidence="1" id="KW-0472">Membrane</keyword>
<proteinExistence type="predicted"/>
<name>A0A1I2PXW6_9CORY</name>
<evidence type="ECO:0000313" key="2">
    <source>
        <dbReference type="EMBL" id="SFG20243.1"/>
    </source>
</evidence>